<feature type="domain" description="DYW" evidence="4">
    <location>
        <begin position="605"/>
        <end position="697"/>
    </location>
</feature>
<dbReference type="Pfam" id="PF20430">
    <property type="entry name" value="Eplus_motif"/>
    <property type="match status" value="1"/>
</dbReference>
<dbReference type="Pfam" id="PF13041">
    <property type="entry name" value="PPR_2"/>
    <property type="match status" value="2"/>
</dbReference>
<evidence type="ECO:0000259" key="4">
    <source>
        <dbReference type="Pfam" id="PF14432"/>
    </source>
</evidence>
<dbReference type="Gene3D" id="1.25.40.10">
    <property type="entry name" value="Tetratricopeptide repeat domain"/>
    <property type="match status" value="4"/>
</dbReference>
<dbReference type="NCBIfam" id="TIGR00756">
    <property type="entry name" value="PPR"/>
    <property type="match status" value="4"/>
</dbReference>
<dbReference type="InterPro" id="IPR032867">
    <property type="entry name" value="DYW_dom"/>
</dbReference>
<dbReference type="FunFam" id="1.25.40.10:FF:000073">
    <property type="entry name" value="Pentatricopeptide repeat-containing protein chloroplastic"/>
    <property type="match status" value="1"/>
</dbReference>
<dbReference type="SUPFAM" id="SSF48452">
    <property type="entry name" value="TPR-like"/>
    <property type="match status" value="1"/>
</dbReference>
<evidence type="ECO:0000313" key="6">
    <source>
        <dbReference type="Proteomes" id="UP001153076"/>
    </source>
</evidence>
<feature type="repeat" description="PPR" evidence="3">
    <location>
        <begin position="290"/>
        <end position="324"/>
    </location>
</feature>
<evidence type="ECO:0000256" key="3">
    <source>
        <dbReference type="PROSITE-ProRule" id="PRU00708"/>
    </source>
</evidence>
<dbReference type="PANTHER" id="PTHR47926">
    <property type="entry name" value="PENTATRICOPEPTIDE REPEAT-CONTAINING PROTEIN"/>
    <property type="match status" value="1"/>
</dbReference>
<dbReference type="InterPro" id="IPR046848">
    <property type="entry name" value="E_motif"/>
</dbReference>
<dbReference type="GO" id="GO:0009451">
    <property type="term" value="P:RNA modification"/>
    <property type="evidence" value="ECO:0007669"/>
    <property type="project" value="InterPro"/>
</dbReference>
<dbReference type="AlphaFoldDB" id="A0A9Q1K130"/>
<dbReference type="Pfam" id="PF20431">
    <property type="entry name" value="E_motif"/>
    <property type="match status" value="1"/>
</dbReference>
<dbReference type="GO" id="GO:0008270">
    <property type="term" value="F:zinc ion binding"/>
    <property type="evidence" value="ECO:0007669"/>
    <property type="project" value="InterPro"/>
</dbReference>
<dbReference type="Proteomes" id="UP001153076">
    <property type="component" value="Unassembled WGS sequence"/>
</dbReference>
<dbReference type="PANTHER" id="PTHR47926:SF518">
    <property type="entry name" value="(WILD MALAYSIAN BANANA) HYPOTHETICAL PROTEIN"/>
    <property type="match status" value="1"/>
</dbReference>
<dbReference type="Pfam" id="PF14432">
    <property type="entry name" value="DYW_deaminase"/>
    <property type="match status" value="1"/>
</dbReference>
<name>A0A9Q1K130_9CARY</name>
<comment type="similarity">
    <text evidence="1">Belongs to the PPR family. PCMP-H subfamily.</text>
</comment>
<dbReference type="PROSITE" id="PS51375">
    <property type="entry name" value="PPR"/>
    <property type="match status" value="3"/>
</dbReference>
<dbReference type="GO" id="GO:0003723">
    <property type="term" value="F:RNA binding"/>
    <property type="evidence" value="ECO:0007669"/>
    <property type="project" value="InterPro"/>
</dbReference>
<organism evidence="5 6">
    <name type="scientific">Carnegiea gigantea</name>
    <dbReference type="NCBI Taxonomy" id="171969"/>
    <lineage>
        <taxon>Eukaryota</taxon>
        <taxon>Viridiplantae</taxon>
        <taxon>Streptophyta</taxon>
        <taxon>Embryophyta</taxon>
        <taxon>Tracheophyta</taxon>
        <taxon>Spermatophyta</taxon>
        <taxon>Magnoliopsida</taxon>
        <taxon>eudicotyledons</taxon>
        <taxon>Gunneridae</taxon>
        <taxon>Pentapetalae</taxon>
        <taxon>Caryophyllales</taxon>
        <taxon>Cactineae</taxon>
        <taxon>Cactaceae</taxon>
        <taxon>Cactoideae</taxon>
        <taxon>Echinocereeae</taxon>
        <taxon>Carnegiea</taxon>
    </lineage>
</organism>
<dbReference type="Pfam" id="PF01535">
    <property type="entry name" value="PPR"/>
    <property type="match status" value="4"/>
</dbReference>
<dbReference type="InterPro" id="IPR046960">
    <property type="entry name" value="PPR_At4g14850-like_plant"/>
</dbReference>
<sequence length="697" mass="77534">MTCISTLLKSLLKNPSSITSKSQAKQLHAQIIKHKGPNPHYLSTLLSIYSTLNLLPESLNLFNALPSPPSLAWKSVIRCYTSHGFCLECLYCFNQMRASGLRTDHNVFPSVVKSCTLLKSLRLGESLHGCIVRLGLDIDRVVGFDPMFGLSQMGRDANALQLSQTSGESGLAFRKNSVQKVFETMPVRDIVSWNTVIAGNAQNGMFVEALAMLRGMGNVNLKPDTFSLSGVLPMFAEVVDVVKGKEIHGYAVRSEIDADLYVGSGLIDMYGKCNRIEDAHKVFTMLPHHDSISWNSVIAGFVQNGLFDDGLRLFREMVAAKVKPVDVSFSSIIPACAHLTTLRLGKQLHGYIIRCGFEENMLISSSLLDMYAKCGYIKIARSIFNKMKLHDTVSWTAMIMGYALHGHAHDALHLFNQMETEGVKPNSVAFVAVLTACSHAGLLDEAQGYFDSMICDYGLSPQVEPCAAFADLLGRAGRLQEAYDFICKMSAPTGSVWASLLAACRVHKNVEMAEKVSEELLKVDPTNMGAYVLMSNIYSAAKRWKDAAQVRKTMRDKGIKKTPACSWVEVKNKLHAFVAGDKSHPWYNRIKKALEDLVEEMEKEGYVPDTSEVLHDVDEEYKRNLLFNHSEKLAIAFGIISTPEGSTICVTKNIRVCVDCHTAIKFISKIVKREIIVRDNSRFHHFKDGKCSCRDYW</sequence>
<keyword evidence="2" id="KW-0677">Repeat</keyword>
<dbReference type="InterPro" id="IPR002885">
    <property type="entry name" value="PPR_rpt"/>
</dbReference>
<dbReference type="InterPro" id="IPR046849">
    <property type="entry name" value="E2_motif"/>
</dbReference>
<proteinExistence type="inferred from homology"/>
<evidence type="ECO:0000313" key="5">
    <source>
        <dbReference type="EMBL" id="KAJ8434840.1"/>
    </source>
</evidence>
<dbReference type="FunFam" id="1.25.40.10:FF:000366">
    <property type="entry name" value="Pentatricopeptide (PPR) repeat-containing protein"/>
    <property type="match status" value="1"/>
</dbReference>
<dbReference type="OrthoDB" id="185373at2759"/>
<feature type="repeat" description="PPR" evidence="3">
    <location>
        <begin position="189"/>
        <end position="223"/>
    </location>
</feature>
<dbReference type="FunFam" id="1.25.40.10:FF:000031">
    <property type="entry name" value="Pentatricopeptide repeat-containing protein mitochondrial"/>
    <property type="match status" value="1"/>
</dbReference>
<evidence type="ECO:0000256" key="1">
    <source>
        <dbReference type="ARBA" id="ARBA00006643"/>
    </source>
</evidence>
<evidence type="ECO:0000256" key="2">
    <source>
        <dbReference type="ARBA" id="ARBA00022737"/>
    </source>
</evidence>
<gene>
    <name evidence="5" type="ORF">Cgig2_022119</name>
</gene>
<dbReference type="EMBL" id="JAKOGI010000448">
    <property type="protein sequence ID" value="KAJ8434840.1"/>
    <property type="molecule type" value="Genomic_DNA"/>
</dbReference>
<reference evidence="5" key="1">
    <citation type="submission" date="2022-04" db="EMBL/GenBank/DDBJ databases">
        <title>Carnegiea gigantea Genome sequencing and assembly v2.</title>
        <authorList>
            <person name="Copetti D."/>
            <person name="Sanderson M.J."/>
            <person name="Burquez A."/>
            <person name="Wojciechowski M.F."/>
        </authorList>
    </citation>
    <scope>NUCLEOTIDE SEQUENCE</scope>
    <source>
        <strain evidence="5">SGP5-SGP5p</strain>
        <tissue evidence="5">Aerial part</tissue>
    </source>
</reference>
<dbReference type="InterPro" id="IPR011990">
    <property type="entry name" value="TPR-like_helical_dom_sf"/>
</dbReference>
<accession>A0A9Q1K130</accession>
<comment type="caution">
    <text evidence="5">The sequence shown here is derived from an EMBL/GenBank/DDBJ whole genome shotgun (WGS) entry which is preliminary data.</text>
</comment>
<keyword evidence="6" id="KW-1185">Reference proteome</keyword>
<protein>
    <recommendedName>
        <fullName evidence="4">DYW domain-containing protein</fullName>
    </recommendedName>
</protein>
<feature type="repeat" description="PPR" evidence="3">
    <location>
        <begin position="391"/>
        <end position="425"/>
    </location>
</feature>